<evidence type="ECO:0008006" key="4">
    <source>
        <dbReference type="Google" id="ProtNLM"/>
    </source>
</evidence>
<organism evidence="2 3">
    <name type="scientific">Pseudarthrobacter enclensis</name>
    <dbReference type="NCBI Taxonomy" id="993070"/>
    <lineage>
        <taxon>Bacteria</taxon>
        <taxon>Bacillati</taxon>
        <taxon>Actinomycetota</taxon>
        <taxon>Actinomycetes</taxon>
        <taxon>Micrococcales</taxon>
        <taxon>Micrococcaceae</taxon>
        <taxon>Pseudarthrobacter</taxon>
    </lineage>
</organism>
<name>A0ABT9RU00_9MICC</name>
<evidence type="ECO:0000313" key="3">
    <source>
        <dbReference type="Proteomes" id="UP001226577"/>
    </source>
</evidence>
<proteinExistence type="predicted"/>
<evidence type="ECO:0000313" key="2">
    <source>
        <dbReference type="EMBL" id="MDP9888723.1"/>
    </source>
</evidence>
<dbReference type="RefSeq" id="WP_236800045.1">
    <property type="nucleotide sequence ID" value="NZ_JAUSRE010000010.1"/>
</dbReference>
<sequence length="149" mass="16430">MILYDVKCSDGHRFEAALKSMFDDTPPCRECGAPTGRIPAAIKLSGTADPGPSREQMPNTWRGIRRGDPETVRGWHGLMSKREKLEEKYPELAGDRRPVLAHEGIFENAPLRAGDPLADKVAAATFKTAQPGQTEAPHTKQRHGKETDK</sequence>
<dbReference type="Proteomes" id="UP001226577">
    <property type="component" value="Unassembled WGS sequence"/>
</dbReference>
<comment type="caution">
    <text evidence="2">The sequence shown here is derived from an EMBL/GenBank/DDBJ whole genome shotgun (WGS) entry which is preliminary data.</text>
</comment>
<protein>
    <recommendedName>
        <fullName evidence="4">Regulatory protein FmdB Zinc ribbon domain-containing protein</fullName>
    </recommendedName>
</protein>
<feature type="region of interest" description="Disordered" evidence="1">
    <location>
        <begin position="43"/>
        <end position="78"/>
    </location>
</feature>
<keyword evidence="3" id="KW-1185">Reference proteome</keyword>
<accession>A0ABT9RU00</accession>
<feature type="region of interest" description="Disordered" evidence="1">
    <location>
        <begin position="123"/>
        <end position="149"/>
    </location>
</feature>
<reference evidence="2 3" key="1">
    <citation type="submission" date="2023-07" db="EMBL/GenBank/DDBJ databases">
        <title>Sorghum-associated microbial communities from plants grown in Nebraska, USA.</title>
        <authorList>
            <person name="Schachtman D."/>
        </authorList>
    </citation>
    <scope>NUCLEOTIDE SEQUENCE [LARGE SCALE GENOMIC DNA]</scope>
    <source>
        <strain evidence="2 3">CC222</strain>
    </source>
</reference>
<dbReference type="EMBL" id="JAUSRE010000010">
    <property type="protein sequence ID" value="MDP9888723.1"/>
    <property type="molecule type" value="Genomic_DNA"/>
</dbReference>
<evidence type="ECO:0000256" key="1">
    <source>
        <dbReference type="SAM" id="MobiDB-lite"/>
    </source>
</evidence>
<gene>
    <name evidence="2" type="ORF">J2X98_002316</name>
</gene>